<evidence type="ECO:0000256" key="3">
    <source>
        <dbReference type="ARBA" id="ARBA00020170"/>
    </source>
</evidence>
<dbReference type="EMBL" id="QUAJ01000011">
    <property type="protein sequence ID" value="REI41288.1"/>
    <property type="molecule type" value="Genomic_DNA"/>
</dbReference>
<dbReference type="HAMAP" id="MF_00365">
    <property type="entry name" value="RecF"/>
    <property type="match status" value="1"/>
</dbReference>
<dbReference type="NCBIfam" id="TIGR00611">
    <property type="entry name" value="recf"/>
    <property type="match status" value="1"/>
</dbReference>
<evidence type="ECO:0000259" key="10">
    <source>
        <dbReference type="Pfam" id="PF02463"/>
    </source>
</evidence>
<keyword evidence="9" id="KW-0234">DNA repair</keyword>
<evidence type="ECO:0000256" key="1">
    <source>
        <dbReference type="ARBA" id="ARBA00004496"/>
    </source>
</evidence>
<keyword evidence="6 9" id="KW-0547">Nucleotide-binding</keyword>
<protein>
    <recommendedName>
        <fullName evidence="3 9">DNA replication and repair protein RecF</fullName>
    </recommendedName>
</protein>
<keyword evidence="4 9" id="KW-0963">Cytoplasm</keyword>
<accession>A0ABX9KHD6</accession>
<evidence type="ECO:0000256" key="9">
    <source>
        <dbReference type="HAMAP-Rule" id="MF_00365"/>
    </source>
</evidence>
<dbReference type="InterPro" id="IPR001238">
    <property type="entry name" value="DNA-binding_RecF"/>
</dbReference>
<keyword evidence="5 9" id="KW-0235">DNA replication</keyword>
<reference evidence="11 12" key="1">
    <citation type="submission" date="2018-08" db="EMBL/GenBank/DDBJ databases">
        <title>Draft genome sequence of Psychrilyobacter sp. strain SD5 isolated from Black Sea water.</title>
        <authorList>
            <person name="Yadav S."/>
            <person name="Villanueva L."/>
            <person name="Damste J.S.S."/>
        </authorList>
    </citation>
    <scope>NUCLEOTIDE SEQUENCE [LARGE SCALE GENOMIC DNA]</scope>
    <source>
        <strain evidence="11 12">SD5</strain>
    </source>
</reference>
<dbReference type="PANTHER" id="PTHR32182">
    <property type="entry name" value="DNA REPLICATION AND REPAIR PROTEIN RECF"/>
    <property type="match status" value="1"/>
</dbReference>
<comment type="caution">
    <text evidence="11">The sequence shown here is derived from an EMBL/GenBank/DDBJ whole genome shotgun (WGS) entry which is preliminary data.</text>
</comment>
<keyword evidence="7 9" id="KW-0067">ATP-binding</keyword>
<dbReference type="InterPro" id="IPR018078">
    <property type="entry name" value="DNA-binding_RecF_CS"/>
</dbReference>
<keyword evidence="8 9" id="KW-0238">DNA-binding</keyword>
<evidence type="ECO:0000256" key="8">
    <source>
        <dbReference type="ARBA" id="ARBA00023125"/>
    </source>
</evidence>
<dbReference type="InterPro" id="IPR027417">
    <property type="entry name" value="P-loop_NTPase"/>
</dbReference>
<dbReference type="PANTHER" id="PTHR32182:SF0">
    <property type="entry name" value="DNA REPLICATION AND REPAIR PROTEIN RECF"/>
    <property type="match status" value="1"/>
</dbReference>
<comment type="function">
    <text evidence="9">The RecF protein is involved in DNA metabolism; it is required for DNA replication and normal SOS inducibility. RecF binds preferentially to single-stranded, linear DNA. It also seems to bind ATP.</text>
</comment>
<comment type="similarity">
    <text evidence="2 9">Belongs to the RecF family.</text>
</comment>
<proteinExistence type="inferred from homology"/>
<dbReference type="RefSeq" id="WP_114642265.1">
    <property type="nucleotide sequence ID" value="NZ_JAACIO010000012.1"/>
</dbReference>
<sequence length="360" mass="42527">MQILDMNMINFRNLDDEHLEFDRRFNLFLGKNGQGKTSILEAIYFTVTGKSFRTSKNKEMIKYGRHKMGAFVNYEDRIALKSISVKVDEKKKRYSYNRKPIKYDEFLGKLNIISFIPEDIELIIGSPSVRRSFFDYEIAQADPEYYLYLKSVSKLLKFRNKYLKDRNTKDPMFEIYNLEFIKYASLVVKKRIDYIKNVSRLLSLNYRKLFDGEKELTLGYKSFLGELKSPTLEEIGGKIRKSYEEVRDRELRYGYSLIGPQRDDFIFLLDNKEAKSYSSQGEKKSIVFALKISEIDMIIKEKKETPIFIIDDISSYFDSIRKGNILKYFQKREIQLFISSTSDLEIEAKRFHIHRGGIDG</sequence>
<dbReference type="Gene3D" id="1.20.1050.90">
    <property type="entry name" value="RecF/RecN/SMC, N-terminal domain"/>
    <property type="match status" value="1"/>
</dbReference>
<evidence type="ECO:0000256" key="4">
    <source>
        <dbReference type="ARBA" id="ARBA00022490"/>
    </source>
</evidence>
<organism evidence="11 12">
    <name type="scientific">Psychrilyobacter piezotolerans</name>
    <dbReference type="NCBI Taxonomy" id="2293438"/>
    <lineage>
        <taxon>Bacteria</taxon>
        <taxon>Fusobacteriati</taxon>
        <taxon>Fusobacteriota</taxon>
        <taxon>Fusobacteriia</taxon>
        <taxon>Fusobacteriales</taxon>
        <taxon>Fusobacteriaceae</taxon>
        <taxon>Psychrilyobacter</taxon>
    </lineage>
</organism>
<gene>
    <name evidence="9 11" type="primary">recF</name>
    <name evidence="11" type="ORF">DYH56_07605</name>
</gene>
<feature type="domain" description="RecF/RecN/SMC N-terminal" evidence="10">
    <location>
        <begin position="6"/>
        <end position="343"/>
    </location>
</feature>
<evidence type="ECO:0000256" key="2">
    <source>
        <dbReference type="ARBA" id="ARBA00008016"/>
    </source>
</evidence>
<evidence type="ECO:0000313" key="12">
    <source>
        <dbReference type="Proteomes" id="UP000263486"/>
    </source>
</evidence>
<dbReference type="InterPro" id="IPR042174">
    <property type="entry name" value="RecF_2"/>
</dbReference>
<dbReference type="Gene3D" id="3.40.50.300">
    <property type="entry name" value="P-loop containing nucleotide triphosphate hydrolases"/>
    <property type="match status" value="1"/>
</dbReference>
<evidence type="ECO:0000256" key="7">
    <source>
        <dbReference type="ARBA" id="ARBA00022840"/>
    </source>
</evidence>
<comment type="subcellular location">
    <subcellularLocation>
        <location evidence="1 9">Cytoplasm</location>
    </subcellularLocation>
</comment>
<keyword evidence="9" id="KW-0227">DNA damage</keyword>
<evidence type="ECO:0000256" key="5">
    <source>
        <dbReference type="ARBA" id="ARBA00022705"/>
    </source>
</evidence>
<evidence type="ECO:0000313" key="11">
    <source>
        <dbReference type="EMBL" id="REI41288.1"/>
    </source>
</evidence>
<evidence type="ECO:0000256" key="6">
    <source>
        <dbReference type="ARBA" id="ARBA00022741"/>
    </source>
</evidence>
<dbReference type="Proteomes" id="UP000263486">
    <property type="component" value="Unassembled WGS sequence"/>
</dbReference>
<dbReference type="SUPFAM" id="SSF52540">
    <property type="entry name" value="P-loop containing nucleoside triphosphate hydrolases"/>
    <property type="match status" value="1"/>
</dbReference>
<name>A0ABX9KHD6_9FUSO</name>
<keyword evidence="12" id="KW-1185">Reference proteome</keyword>
<dbReference type="PROSITE" id="PS00617">
    <property type="entry name" value="RECF_1"/>
    <property type="match status" value="1"/>
</dbReference>
<feature type="binding site" evidence="9">
    <location>
        <begin position="30"/>
        <end position="37"/>
    </location>
    <ligand>
        <name>ATP</name>
        <dbReference type="ChEBI" id="CHEBI:30616"/>
    </ligand>
</feature>
<keyword evidence="9" id="KW-0742">SOS response</keyword>
<dbReference type="Pfam" id="PF02463">
    <property type="entry name" value="SMC_N"/>
    <property type="match status" value="1"/>
</dbReference>
<dbReference type="InterPro" id="IPR003395">
    <property type="entry name" value="RecF/RecN/SMC_N"/>
</dbReference>